<name>W0ALV1_9SPHN</name>
<keyword evidence="2" id="KW-1185">Reference proteome</keyword>
<dbReference type="AlphaFoldDB" id="W0ALV1"/>
<protein>
    <recommendedName>
        <fullName evidence="3">Peptide ABC transporter permease</fullName>
    </recommendedName>
</protein>
<evidence type="ECO:0008006" key="3">
    <source>
        <dbReference type="Google" id="ProtNLM"/>
    </source>
</evidence>
<dbReference type="PATRIC" id="fig|1123269.5.peg.5637"/>
<dbReference type="eggNOG" id="ENOG502ZBW3">
    <property type="taxonomic scope" value="Bacteria"/>
</dbReference>
<dbReference type="HOGENOM" id="CLU_074824_0_0_5"/>
<dbReference type="KEGG" id="ssan:NX02_28695"/>
<dbReference type="OrthoDB" id="8888710at2"/>
<dbReference type="InterPro" id="IPR010836">
    <property type="entry name" value="SapC"/>
</dbReference>
<dbReference type="STRING" id="1123269.NX02_28695"/>
<evidence type="ECO:0000313" key="2">
    <source>
        <dbReference type="Proteomes" id="UP000018851"/>
    </source>
</evidence>
<organism evidence="1 2">
    <name type="scientific">Sphingomonas sanxanigenens DSM 19645 = NX02</name>
    <dbReference type="NCBI Taxonomy" id="1123269"/>
    <lineage>
        <taxon>Bacteria</taxon>
        <taxon>Pseudomonadati</taxon>
        <taxon>Pseudomonadota</taxon>
        <taxon>Alphaproteobacteria</taxon>
        <taxon>Sphingomonadales</taxon>
        <taxon>Sphingomonadaceae</taxon>
        <taxon>Sphingomonas</taxon>
    </lineage>
</organism>
<proteinExistence type="predicted"/>
<reference evidence="1 2" key="1">
    <citation type="submission" date="2013-07" db="EMBL/GenBank/DDBJ databases">
        <title>Completed genome of Sphingomonas sanxanigenens NX02.</title>
        <authorList>
            <person name="Ma T."/>
            <person name="Huang H."/>
            <person name="Wu M."/>
            <person name="Li X."/>
            <person name="Li G."/>
        </authorList>
    </citation>
    <scope>NUCLEOTIDE SEQUENCE [LARGE SCALE GENOMIC DNA]</scope>
    <source>
        <strain evidence="1 2">NX02</strain>
    </source>
</reference>
<gene>
    <name evidence="1" type="ORF">NX02_28695</name>
</gene>
<accession>W0ALV1</accession>
<dbReference type="Pfam" id="PF07277">
    <property type="entry name" value="SapC"/>
    <property type="match status" value="1"/>
</dbReference>
<dbReference type="RefSeq" id="WP_025295407.1">
    <property type="nucleotide sequence ID" value="NZ_CP006644.1"/>
</dbReference>
<evidence type="ECO:0000313" key="1">
    <source>
        <dbReference type="EMBL" id="AHE57318.1"/>
    </source>
</evidence>
<dbReference type="EMBL" id="CP006644">
    <property type="protein sequence ID" value="AHE57318.1"/>
    <property type="molecule type" value="Genomic_DNA"/>
</dbReference>
<dbReference type="Proteomes" id="UP000018851">
    <property type="component" value="Chromosome"/>
</dbReference>
<sequence>MTNKVLLNNIDHHDLRLRPGYHAGFGDAVNQMLVFPTEFEEAQRDFPILFRRNDAGGVQAVVLLGLDRDENLFLGPTGWTTRYVPALQRRGPFSIVMTPAADDPDRREPMIHVDLDDRRIGRDEGVPLFLPQGGNAPALERVSATLRTIYVGMEMAQPLYAAWDAHGLLEPVELDVALDEERHYAVPGVHAVVEHRLAALPGAALEALNRAGFLRPAMLASASLGNVHRLIDLKRRRDGA</sequence>